<dbReference type="OrthoDB" id="5358347at2"/>
<dbReference type="PATRIC" id="fig|1423726.3.peg.1458"/>
<dbReference type="PANTHER" id="PTHR35790">
    <property type="entry name" value="HTH-TYPE TRANSCRIPTIONAL REGULATOR PCHR"/>
    <property type="match status" value="1"/>
</dbReference>
<gene>
    <name evidence="5" type="ORF">FC07_GL001407</name>
</gene>
<dbReference type="Pfam" id="PF01047">
    <property type="entry name" value="MarR"/>
    <property type="match status" value="1"/>
</dbReference>
<dbReference type="InterPro" id="IPR052067">
    <property type="entry name" value="Metal_resp_HTH_trans_reg"/>
</dbReference>
<reference evidence="5 6" key="1">
    <citation type="journal article" date="2015" name="Genome Announc.">
        <title>Expanding the biotechnology potential of lactobacilli through comparative genomics of 213 strains and associated genera.</title>
        <authorList>
            <person name="Sun Z."/>
            <person name="Harris H.M."/>
            <person name="McCann A."/>
            <person name="Guo C."/>
            <person name="Argimon S."/>
            <person name="Zhang W."/>
            <person name="Yang X."/>
            <person name="Jeffery I.B."/>
            <person name="Cooney J.C."/>
            <person name="Kagawa T.F."/>
            <person name="Liu W."/>
            <person name="Song Y."/>
            <person name="Salvetti E."/>
            <person name="Wrobel A."/>
            <person name="Rasinkangas P."/>
            <person name="Parkhill J."/>
            <person name="Rea M.C."/>
            <person name="O'Sullivan O."/>
            <person name="Ritari J."/>
            <person name="Douillard F.P."/>
            <person name="Paul Ross R."/>
            <person name="Yang R."/>
            <person name="Briner A.E."/>
            <person name="Felis G.E."/>
            <person name="de Vos W.M."/>
            <person name="Barrangou R."/>
            <person name="Klaenhammer T.R."/>
            <person name="Caufield P.W."/>
            <person name="Cui Y."/>
            <person name="Zhang H."/>
            <person name="O'Toole P.W."/>
        </authorList>
    </citation>
    <scope>NUCLEOTIDE SEQUENCE [LARGE SCALE GENOMIC DNA]</scope>
    <source>
        <strain evidence="5 6">DSM 20003</strain>
    </source>
</reference>
<dbReference type="PANTHER" id="PTHR35790:SF4">
    <property type="entry name" value="HTH-TYPE TRANSCRIPTIONAL REGULATOR PCHR"/>
    <property type="match status" value="1"/>
</dbReference>
<protein>
    <submittedName>
        <fullName evidence="5">MarR family transcriptional regulator</fullName>
    </submittedName>
</protein>
<dbReference type="GO" id="GO:0003700">
    <property type="term" value="F:DNA-binding transcription factor activity"/>
    <property type="evidence" value="ECO:0007669"/>
    <property type="project" value="InterPro"/>
</dbReference>
<dbReference type="InterPro" id="IPR036388">
    <property type="entry name" value="WH-like_DNA-bd_sf"/>
</dbReference>
<dbReference type="RefSeq" id="WP_057905499.1">
    <property type="nucleotide sequence ID" value="NZ_AZDA01000121.1"/>
</dbReference>
<evidence type="ECO:0000313" key="5">
    <source>
        <dbReference type="EMBL" id="KRK33153.1"/>
    </source>
</evidence>
<dbReference type="STRING" id="1423726.FC07_GL001407"/>
<dbReference type="Gene3D" id="1.10.10.10">
    <property type="entry name" value="Winged helix-like DNA-binding domain superfamily/Winged helix DNA-binding domain"/>
    <property type="match status" value="1"/>
</dbReference>
<dbReference type="AlphaFoldDB" id="A0A0R1GMI9"/>
<feature type="domain" description="HTH marR-type" evidence="4">
    <location>
        <begin position="4"/>
        <end position="141"/>
    </location>
</feature>
<sequence>MTPQQQFEAQLGTLIDKLTLLSKAQLEAQLNGYKAAEVHTIQYIGDHPTANVTQIAKAQYVTRGAVSKMTQRLMKRGLIQRYQKPDNKKALYFRLTPAGEKIYQIHAQLSRGFQQRDQSVFENVAPAEIQATLAFLEHYNQHLTQEITKRGLEK</sequence>
<evidence type="ECO:0000256" key="1">
    <source>
        <dbReference type="ARBA" id="ARBA00023015"/>
    </source>
</evidence>
<dbReference type="PROSITE" id="PS50995">
    <property type="entry name" value="HTH_MARR_2"/>
    <property type="match status" value="1"/>
</dbReference>
<keyword evidence="6" id="KW-1185">Reference proteome</keyword>
<dbReference type="SUPFAM" id="SSF46785">
    <property type="entry name" value="Winged helix' DNA-binding domain"/>
    <property type="match status" value="1"/>
</dbReference>
<dbReference type="InterPro" id="IPR000835">
    <property type="entry name" value="HTH_MarR-typ"/>
</dbReference>
<keyword evidence="3" id="KW-0804">Transcription</keyword>
<dbReference type="GO" id="GO:0003677">
    <property type="term" value="F:DNA binding"/>
    <property type="evidence" value="ECO:0007669"/>
    <property type="project" value="UniProtKB-KW"/>
</dbReference>
<organism evidence="5 6">
    <name type="scientific">Loigolactobacillus bifermentans DSM 20003</name>
    <dbReference type="NCBI Taxonomy" id="1423726"/>
    <lineage>
        <taxon>Bacteria</taxon>
        <taxon>Bacillati</taxon>
        <taxon>Bacillota</taxon>
        <taxon>Bacilli</taxon>
        <taxon>Lactobacillales</taxon>
        <taxon>Lactobacillaceae</taxon>
        <taxon>Loigolactobacillus</taxon>
    </lineage>
</organism>
<dbReference type="SMART" id="SM00347">
    <property type="entry name" value="HTH_MARR"/>
    <property type="match status" value="1"/>
</dbReference>
<proteinExistence type="predicted"/>
<dbReference type="InterPro" id="IPR036390">
    <property type="entry name" value="WH_DNA-bd_sf"/>
</dbReference>
<keyword evidence="2" id="KW-0238">DNA-binding</keyword>
<evidence type="ECO:0000256" key="3">
    <source>
        <dbReference type="ARBA" id="ARBA00023163"/>
    </source>
</evidence>
<keyword evidence="1" id="KW-0805">Transcription regulation</keyword>
<comment type="caution">
    <text evidence="5">The sequence shown here is derived from an EMBL/GenBank/DDBJ whole genome shotgun (WGS) entry which is preliminary data.</text>
</comment>
<evidence type="ECO:0000313" key="6">
    <source>
        <dbReference type="Proteomes" id="UP000051461"/>
    </source>
</evidence>
<name>A0A0R1GMI9_9LACO</name>
<evidence type="ECO:0000256" key="2">
    <source>
        <dbReference type="ARBA" id="ARBA00023125"/>
    </source>
</evidence>
<dbReference type="EMBL" id="AZDA01000121">
    <property type="protein sequence ID" value="KRK33153.1"/>
    <property type="molecule type" value="Genomic_DNA"/>
</dbReference>
<dbReference type="Proteomes" id="UP000051461">
    <property type="component" value="Unassembled WGS sequence"/>
</dbReference>
<accession>A0A0R1GMI9</accession>
<evidence type="ECO:0000259" key="4">
    <source>
        <dbReference type="PROSITE" id="PS50995"/>
    </source>
</evidence>